<keyword evidence="1" id="KW-1133">Transmembrane helix</keyword>
<evidence type="ECO:0000313" key="2">
    <source>
        <dbReference type="EMBL" id="SMC05584.1"/>
    </source>
</evidence>
<dbReference type="STRING" id="28034.BFX07_08605"/>
<feature type="transmembrane region" description="Helical" evidence="1">
    <location>
        <begin position="28"/>
        <end position="54"/>
    </location>
</feature>
<proteinExistence type="predicted"/>
<feature type="transmembrane region" description="Helical" evidence="1">
    <location>
        <begin position="170"/>
        <end position="190"/>
    </location>
</feature>
<keyword evidence="1" id="KW-0472">Membrane</keyword>
<accession>A0A1W1WH01</accession>
<gene>
    <name evidence="2" type="ORF">SAMN00768000_2325</name>
</gene>
<evidence type="ECO:0000313" key="3">
    <source>
        <dbReference type="Proteomes" id="UP000192660"/>
    </source>
</evidence>
<evidence type="ECO:0000256" key="1">
    <source>
        <dbReference type="SAM" id="Phobius"/>
    </source>
</evidence>
<protein>
    <recommendedName>
        <fullName evidence="4">Type II secretion system protein GspF domain-containing protein</fullName>
    </recommendedName>
</protein>
<evidence type="ECO:0008006" key="4">
    <source>
        <dbReference type="Google" id="ProtNLM"/>
    </source>
</evidence>
<reference evidence="3" key="1">
    <citation type="submission" date="2017-04" db="EMBL/GenBank/DDBJ databases">
        <authorList>
            <person name="Varghese N."/>
            <person name="Submissions S."/>
        </authorList>
    </citation>
    <scope>NUCLEOTIDE SEQUENCE [LARGE SCALE GENOMIC DNA]</scope>
    <source>
        <strain evidence="3">DSM 9293</strain>
    </source>
</reference>
<dbReference type="Proteomes" id="UP000192660">
    <property type="component" value="Unassembled WGS sequence"/>
</dbReference>
<dbReference type="EMBL" id="FWWY01000001">
    <property type="protein sequence ID" value="SMC05584.1"/>
    <property type="molecule type" value="Genomic_DNA"/>
</dbReference>
<feature type="transmembrane region" description="Helical" evidence="1">
    <location>
        <begin position="196"/>
        <end position="225"/>
    </location>
</feature>
<keyword evidence="3" id="KW-1185">Reference proteome</keyword>
<sequence length="235" mass="26711">MHSAILLSAGLLGLSVTGFLSSYRPVLLSLGSLVSLILPSHIVAMSTLLMVWGLDTFWTSRLQRQRQELNEQETELFLRRLSRMLKARGSLAYALDDLGRADSRIQLYAEPERVLDELSLQWSTDAIRVVASSAKWADRYGGSLENIIEHVIKHMALSRRWRFQRRLEEMTLESTVFILTLAPYVVLLLLKMAIPTFYGVFIGTGLGHVMLILSGIISFLVLQIFSWHIRNEVRP</sequence>
<dbReference type="RefSeq" id="WP_084661630.1">
    <property type="nucleotide sequence ID" value="NZ_FWWY01000001.1"/>
</dbReference>
<dbReference type="AlphaFoldDB" id="A0A1W1WH01"/>
<dbReference type="OrthoDB" id="2084424at2"/>
<keyword evidence="1" id="KW-0812">Transmembrane</keyword>
<name>A0A1W1WH01_SULTA</name>
<organism evidence="2 3">
    <name type="scientific">Sulfobacillus thermosulfidooxidans (strain DSM 9293 / VKM B-1269 / AT-1)</name>
    <dbReference type="NCBI Taxonomy" id="929705"/>
    <lineage>
        <taxon>Bacteria</taxon>
        <taxon>Bacillati</taxon>
        <taxon>Bacillota</taxon>
        <taxon>Clostridia</taxon>
        <taxon>Eubacteriales</taxon>
        <taxon>Clostridiales Family XVII. Incertae Sedis</taxon>
        <taxon>Sulfobacillus</taxon>
    </lineage>
</organism>